<dbReference type="InterPro" id="IPR009001">
    <property type="entry name" value="Transl_elong_EF1A/Init_IF2_C"/>
</dbReference>
<protein>
    <recommendedName>
        <fullName evidence="12">Tr-type G domain-containing protein</fullName>
    </recommendedName>
</protein>
<feature type="region of interest" description="Disordered" evidence="11">
    <location>
        <begin position="1"/>
        <end position="44"/>
    </location>
</feature>
<comment type="similarity">
    <text evidence="2">Belongs to the TRAFAC class translation factor GTPase superfamily. Classic translation factor GTPase family. EF-Tu/EF-1A subfamily.</text>
</comment>
<feature type="compositionally biased region" description="Basic and acidic residues" evidence="11">
    <location>
        <begin position="298"/>
        <end position="312"/>
    </location>
</feature>
<evidence type="ECO:0000256" key="1">
    <source>
        <dbReference type="ARBA" id="ARBA00004496"/>
    </source>
</evidence>
<dbReference type="EMBL" id="JAKJXO020000002">
    <property type="protein sequence ID" value="KAL1610805.1"/>
    <property type="molecule type" value="Genomic_DNA"/>
</dbReference>
<dbReference type="PROSITE" id="PS51722">
    <property type="entry name" value="G_TR_2"/>
    <property type="match status" value="1"/>
</dbReference>
<comment type="caution">
    <text evidence="13">The sequence shown here is derived from an EMBL/GenBank/DDBJ whole genome shotgun (WGS) entry which is preliminary data.</text>
</comment>
<dbReference type="Pfam" id="PF03143">
    <property type="entry name" value="GTP_EFTU_D3"/>
    <property type="match status" value="1"/>
</dbReference>
<accession>A0ABR3S298</accession>
<keyword evidence="3" id="KW-0963">Cytoplasm</keyword>
<reference evidence="13 14" key="1">
    <citation type="submission" date="2024-02" db="EMBL/GenBank/DDBJ databases">
        <title>De novo assembly and annotation of 12 fungi associated with fruit tree decline syndrome in Ontario, Canada.</title>
        <authorList>
            <person name="Sulman M."/>
            <person name="Ellouze W."/>
            <person name="Ilyukhin E."/>
        </authorList>
    </citation>
    <scope>NUCLEOTIDE SEQUENCE [LARGE SCALE GENOMIC DNA]</scope>
    <source>
        <strain evidence="13 14">M42-189</strain>
    </source>
</reference>
<evidence type="ECO:0000256" key="4">
    <source>
        <dbReference type="ARBA" id="ARBA00022741"/>
    </source>
</evidence>
<proteinExistence type="inferred from homology"/>
<feature type="domain" description="Tr-type G" evidence="12">
    <location>
        <begin position="434"/>
        <end position="657"/>
    </location>
</feature>
<evidence type="ECO:0000256" key="6">
    <source>
        <dbReference type="ARBA" id="ARBA00022801"/>
    </source>
</evidence>
<dbReference type="PANTHER" id="PTHR23115">
    <property type="entry name" value="TRANSLATION FACTOR"/>
    <property type="match status" value="1"/>
</dbReference>
<comment type="catalytic activity">
    <reaction evidence="10">
        <text>GTP + H2O = GDP + phosphate + H(+)</text>
        <dbReference type="Rhea" id="RHEA:19669"/>
        <dbReference type="ChEBI" id="CHEBI:15377"/>
        <dbReference type="ChEBI" id="CHEBI:15378"/>
        <dbReference type="ChEBI" id="CHEBI:37565"/>
        <dbReference type="ChEBI" id="CHEBI:43474"/>
        <dbReference type="ChEBI" id="CHEBI:58189"/>
    </reaction>
    <physiologicalReaction direction="left-to-right" evidence="10">
        <dbReference type="Rhea" id="RHEA:19670"/>
    </physiologicalReaction>
</comment>
<dbReference type="CDD" id="cd16267">
    <property type="entry name" value="HBS1-like_II"/>
    <property type="match status" value="1"/>
</dbReference>
<dbReference type="CDD" id="cd01883">
    <property type="entry name" value="EF1_alpha"/>
    <property type="match status" value="1"/>
</dbReference>
<keyword evidence="9" id="KW-0342">GTP-binding</keyword>
<dbReference type="SUPFAM" id="SSF52540">
    <property type="entry name" value="P-loop containing nucleoside triphosphate hydrolases"/>
    <property type="match status" value="1"/>
</dbReference>
<evidence type="ECO:0000313" key="13">
    <source>
        <dbReference type="EMBL" id="KAL1610805.1"/>
    </source>
</evidence>
<dbReference type="InterPro" id="IPR015033">
    <property type="entry name" value="HBS1-like_N"/>
</dbReference>
<keyword evidence="8" id="KW-0648">Protein biosynthesis</keyword>
<dbReference type="InterPro" id="IPR009000">
    <property type="entry name" value="Transl_B-barrel_sf"/>
</dbReference>
<dbReference type="PROSITE" id="PS00301">
    <property type="entry name" value="G_TR_1"/>
    <property type="match status" value="1"/>
</dbReference>
<keyword evidence="7" id="KW-0810">Translation regulation</keyword>
<dbReference type="InterPro" id="IPR027417">
    <property type="entry name" value="P-loop_NTPase"/>
</dbReference>
<evidence type="ECO:0000256" key="5">
    <source>
        <dbReference type="ARBA" id="ARBA00022768"/>
    </source>
</evidence>
<evidence type="ECO:0000256" key="8">
    <source>
        <dbReference type="ARBA" id="ARBA00022917"/>
    </source>
</evidence>
<evidence type="ECO:0000313" key="14">
    <source>
        <dbReference type="Proteomes" id="UP001521785"/>
    </source>
</evidence>
<sequence>MPPKAGFSRAKNIDYDDDDIYDDYSEEEYAGEGEGEGMGEEDKEQMAAGVVKVREALGSEYKVKEVDIQDALWNYYYDVGKSVTFLKNKYTPKQQTPAKPKAVSRFDQAAGAADAKTPTSTGKHMLICGTESTARTTLDWAQDDERENIATMCETLRKQLGASPQELLDTNRVMHSHATSCASDYTSARTKDFFWDVPWGSVPSNRLATITMQPSSYKGGLLGGSSKLAALAAKRKQKQQEEAAAKADAAANGQTTDKAVALLDRLNINGKPSASAREDTKPRYPRKRSATPPPQEPEPVKEEPIAEPEGTRIEFPNLRAKQPSMFGAILCGSPPDEPEQQHVKRALSSFPLPYANAKAFTDADPFSKPSPDDLVRQAQARSAGAGRIPKAKAKTKGKSDGDQLADSVEKLVVETKVKSKNLNVVEEYRKSGLKRVSNFVVIGHVDHGKSTLMGRLLYDLKVVDERSVDKLRQEAETIGKSSFALAWLMDQTPEERSRGVTVDIATVPFETDKTSFTILDAPGHRDFIPNMIAGVSQADFAVLVVDAQENSFQSGLKGQTKEHALIVRSMGIQRLIVAVNKMDTVSWSKERFDKVRQATTSFFETASFSLKNITFIPCAGLTGDNVTKRADDARADWYSGSTFLEALEASEPKTRALEKPLRLTINDVFRGSGQNPLSISGQIETGTIQVGDVVLALPSRETATVKAIELPDGTPADWAVAGQIPTLHLVDIDAVHLRLGDMLCAPTAPVRLVKSFTCKMLAFEHVMPQFVDVFRGRQQATGLITALASILNKTTAEVIRKKPRIVKPGEVARVRVELEASAGLPLEAGSRIVLRDGGRTVGAGLLESYT</sequence>
<organism evidence="13 14">
    <name type="scientific">Paraconiothyrium brasiliense</name>
    <dbReference type="NCBI Taxonomy" id="300254"/>
    <lineage>
        <taxon>Eukaryota</taxon>
        <taxon>Fungi</taxon>
        <taxon>Dikarya</taxon>
        <taxon>Ascomycota</taxon>
        <taxon>Pezizomycotina</taxon>
        <taxon>Dothideomycetes</taxon>
        <taxon>Pleosporomycetidae</taxon>
        <taxon>Pleosporales</taxon>
        <taxon>Massarineae</taxon>
        <taxon>Didymosphaeriaceae</taxon>
        <taxon>Paraconiothyrium</taxon>
    </lineage>
</organism>
<keyword evidence="4" id="KW-0547">Nucleotide-binding</keyword>
<comment type="subcellular location">
    <subcellularLocation>
        <location evidence="1">Cytoplasm</location>
    </subcellularLocation>
</comment>
<dbReference type="InterPro" id="IPR004160">
    <property type="entry name" value="Transl_elong_EFTu/EF1A_C"/>
</dbReference>
<dbReference type="InterPro" id="IPR000795">
    <property type="entry name" value="T_Tr_GTP-bd_dom"/>
</dbReference>
<dbReference type="InterPro" id="IPR050100">
    <property type="entry name" value="TRAFAC_GTPase_members"/>
</dbReference>
<dbReference type="Gene3D" id="3.40.50.300">
    <property type="entry name" value="P-loop containing nucleotide triphosphate hydrolases"/>
    <property type="match status" value="1"/>
</dbReference>
<dbReference type="PRINTS" id="PR00315">
    <property type="entry name" value="ELONGATNFCT"/>
</dbReference>
<keyword evidence="5" id="KW-0251">Elongation factor</keyword>
<dbReference type="Pfam" id="PF00009">
    <property type="entry name" value="GTP_EFTU"/>
    <property type="match status" value="1"/>
</dbReference>
<dbReference type="Pfam" id="PF08938">
    <property type="entry name" value="HBS1_N"/>
    <property type="match status" value="1"/>
</dbReference>
<dbReference type="SUPFAM" id="SSF50447">
    <property type="entry name" value="Translation proteins"/>
    <property type="match status" value="1"/>
</dbReference>
<keyword evidence="6" id="KW-0378">Hydrolase</keyword>
<dbReference type="Gene3D" id="2.40.30.10">
    <property type="entry name" value="Translation factors"/>
    <property type="match status" value="2"/>
</dbReference>
<evidence type="ECO:0000256" key="2">
    <source>
        <dbReference type="ARBA" id="ARBA00007249"/>
    </source>
</evidence>
<dbReference type="SUPFAM" id="SSF50465">
    <property type="entry name" value="EF-Tu/eEF-1alpha/eIF2-gamma C-terminal domain"/>
    <property type="match status" value="1"/>
</dbReference>
<feature type="region of interest" description="Disordered" evidence="11">
    <location>
        <begin position="379"/>
        <end position="403"/>
    </location>
</feature>
<dbReference type="InterPro" id="IPR031157">
    <property type="entry name" value="G_TR_CS"/>
</dbReference>
<dbReference type="Proteomes" id="UP001521785">
    <property type="component" value="Unassembled WGS sequence"/>
</dbReference>
<feature type="compositionally biased region" description="Acidic residues" evidence="11">
    <location>
        <begin position="15"/>
        <end position="43"/>
    </location>
</feature>
<name>A0ABR3S298_9PLEO</name>
<gene>
    <name evidence="13" type="ORF">SLS60_002476</name>
</gene>
<evidence type="ECO:0000259" key="12">
    <source>
        <dbReference type="PROSITE" id="PS51722"/>
    </source>
</evidence>
<evidence type="ECO:0000256" key="3">
    <source>
        <dbReference type="ARBA" id="ARBA00022490"/>
    </source>
</evidence>
<keyword evidence="14" id="KW-1185">Reference proteome</keyword>
<evidence type="ECO:0000256" key="11">
    <source>
        <dbReference type="SAM" id="MobiDB-lite"/>
    </source>
</evidence>
<evidence type="ECO:0000256" key="7">
    <source>
        <dbReference type="ARBA" id="ARBA00022845"/>
    </source>
</evidence>
<evidence type="ECO:0000256" key="10">
    <source>
        <dbReference type="ARBA" id="ARBA00049117"/>
    </source>
</evidence>
<evidence type="ECO:0000256" key="9">
    <source>
        <dbReference type="ARBA" id="ARBA00023134"/>
    </source>
</evidence>
<feature type="region of interest" description="Disordered" evidence="11">
    <location>
        <begin position="266"/>
        <end position="312"/>
    </location>
</feature>